<dbReference type="Gene3D" id="3.65.10.10">
    <property type="entry name" value="Enolpyruvate transferase domain"/>
    <property type="match status" value="2"/>
</dbReference>
<evidence type="ECO:0000256" key="5">
    <source>
        <dbReference type="ARBA" id="ARBA00022679"/>
    </source>
</evidence>
<comment type="caution">
    <text evidence="15">The sequence shown here is derived from an EMBL/GenBank/DDBJ whole genome shotgun (WGS) entry which is preliminary data.</text>
</comment>
<dbReference type="GO" id="GO:0005737">
    <property type="term" value="C:cytoplasm"/>
    <property type="evidence" value="ECO:0007669"/>
    <property type="project" value="UniProtKB-SubCell"/>
</dbReference>
<dbReference type="PANTHER" id="PTHR43783:SF1">
    <property type="entry name" value="UDP-N-ACETYLGLUCOSAMINE 1-CARBOXYVINYLTRANSFERASE"/>
    <property type="match status" value="1"/>
</dbReference>
<dbReference type="GO" id="GO:0071555">
    <property type="term" value="P:cell wall organization"/>
    <property type="evidence" value="ECO:0007669"/>
    <property type="project" value="UniProtKB-KW"/>
</dbReference>
<dbReference type="EMBL" id="SHAG01000002">
    <property type="protein sequence ID" value="RZO77526.1"/>
    <property type="molecule type" value="Genomic_DNA"/>
</dbReference>
<evidence type="ECO:0000256" key="13">
    <source>
        <dbReference type="HAMAP-Rule" id="MF_00111"/>
    </source>
</evidence>
<evidence type="ECO:0000256" key="6">
    <source>
        <dbReference type="ARBA" id="ARBA00022960"/>
    </source>
</evidence>
<comment type="similarity">
    <text evidence="11 13">Belongs to the EPSP synthase family. MurA subfamily.</text>
</comment>
<dbReference type="GO" id="GO:0051301">
    <property type="term" value="P:cell division"/>
    <property type="evidence" value="ECO:0007669"/>
    <property type="project" value="UniProtKB-KW"/>
</dbReference>
<reference evidence="15 16" key="1">
    <citation type="submission" date="2019-02" db="EMBL/GenBank/DDBJ databases">
        <title>Prokaryotic population dynamics and viral predation in marine succession experiment using metagenomics: the confinement effect.</title>
        <authorList>
            <person name="Haro-Moreno J.M."/>
            <person name="Rodriguez-Valera F."/>
            <person name="Lopez-Perez M."/>
        </authorList>
    </citation>
    <scope>NUCLEOTIDE SEQUENCE [LARGE SCALE GENOMIC DNA]</scope>
    <source>
        <strain evidence="15">MED-G157</strain>
    </source>
</reference>
<accession>A0A520S4W7</accession>
<comment type="function">
    <text evidence="13">Cell wall formation. Adds enolpyruvyl to UDP-N-acetylglucosamine.</text>
</comment>
<dbReference type="FunFam" id="3.65.10.10:FF:000001">
    <property type="entry name" value="UDP-N-acetylglucosamine 1-carboxyvinyltransferase"/>
    <property type="match status" value="1"/>
</dbReference>
<feature type="modified residue" description="2-(S-cysteinyl)pyruvic acid O-phosphothioketal" evidence="13">
    <location>
        <position position="117"/>
    </location>
</feature>
<comment type="caution">
    <text evidence="13">Lacks conserved residue(s) required for the propagation of feature annotation.</text>
</comment>
<evidence type="ECO:0000313" key="15">
    <source>
        <dbReference type="EMBL" id="RZO77526.1"/>
    </source>
</evidence>
<dbReference type="InterPro" id="IPR036968">
    <property type="entry name" value="Enolpyruvate_Tfrase_sf"/>
</dbReference>
<name>A0A520S4W7_9GAMM</name>
<evidence type="ECO:0000256" key="4">
    <source>
        <dbReference type="ARBA" id="ARBA00022618"/>
    </source>
</evidence>
<comment type="catalytic activity">
    <reaction evidence="12 13">
        <text>phosphoenolpyruvate + UDP-N-acetyl-alpha-D-glucosamine = UDP-N-acetyl-3-O-(1-carboxyvinyl)-alpha-D-glucosamine + phosphate</text>
        <dbReference type="Rhea" id="RHEA:18681"/>
        <dbReference type="ChEBI" id="CHEBI:43474"/>
        <dbReference type="ChEBI" id="CHEBI:57705"/>
        <dbReference type="ChEBI" id="CHEBI:58702"/>
        <dbReference type="ChEBI" id="CHEBI:68483"/>
        <dbReference type="EC" id="2.5.1.7"/>
    </reaction>
</comment>
<evidence type="ECO:0000256" key="9">
    <source>
        <dbReference type="ARBA" id="ARBA00023316"/>
    </source>
</evidence>
<dbReference type="GO" id="GO:0009252">
    <property type="term" value="P:peptidoglycan biosynthetic process"/>
    <property type="evidence" value="ECO:0007669"/>
    <property type="project" value="UniProtKB-UniRule"/>
</dbReference>
<dbReference type="InterPro" id="IPR013792">
    <property type="entry name" value="RNA3'P_cycl/enolpyr_Trfase_a/b"/>
</dbReference>
<dbReference type="HAMAP" id="MF_00111">
    <property type="entry name" value="MurA"/>
    <property type="match status" value="1"/>
</dbReference>
<dbReference type="PANTHER" id="PTHR43783">
    <property type="entry name" value="UDP-N-ACETYLGLUCOSAMINE 1-CARBOXYVINYLTRANSFERASE"/>
    <property type="match status" value="1"/>
</dbReference>
<keyword evidence="7 13" id="KW-0573">Peptidoglycan synthesis</keyword>
<evidence type="ECO:0000256" key="7">
    <source>
        <dbReference type="ARBA" id="ARBA00022984"/>
    </source>
</evidence>
<evidence type="ECO:0000256" key="3">
    <source>
        <dbReference type="ARBA" id="ARBA00022490"/>
    </source>
</evidence>
<feature type="binding site" evidence="13">
    <location>
        <position position="307"/>
    </location>
    <ligand>
        <name>UDP-N-acetyl-alpha-D-glucosamine</name>
        <dbReference type="ChEBI" id="CHEBI:57705"/>
    </ligand>
</feature>
<comment type="pathway">
    <text evidence="2 13">Cell wall biogenesis; peptidoglycan biosynthesis.</text>
</comment>
<organism evidence="15 16">
    <name type="scientific">OM182 bacterium</name>
    <dbReference type="NCBI Taxonomy" id="2510334"/>
    <lineage>
        <taxon>Bacteria</taxon>
        <taxon>Pseudomonadati</taxon>
        <taxon>Pseudomonadota</taxon>
        <taxon>Gammaproteobacteria</taxon>
        <taxon>OMG group</taxon>
        <taxon>OM182 clade</taxon>
    </lineage>
</organism>
<feature type="binding site" evidence="13">
    <location>
        <begin position="122"/>
        <end position="126"/>
    </location>
    <ligand>
        <name>UDP-N-acetyl-alpha-D-glucosamine</name>
        <dbReference type="ChEBI" id="CHEBI:57705"/>
    </ligand>
</feature>
<sequence length="423" mass="45317">MERLLIEGGLKLDGELRASGAKNSASIMLPAALLADGPVTISNVPHLRDITTMIELLGSMGVEVVIDEKMNVEIHANSIKRFTAPYDLVKTMRASFTVLGPLLAHYGQAEVSLPGGCAIGPRPVDQHLRGLEALGAQIEMEDGYVKAKVNGRLKGARIFFDISTVGGTEHIMMAATLAQGETVLENCAREPEIIDLANCLNAMGARISGAGTETITICGVDSLKGCTHRVIADRVETGTYLIAAAATGGRVKIRDANPVHIELLIEKLKEAGAFITQGEDWIELDMKGKRPAAISLVTAPYPAFPTDLQAQIMALNCIAEGTGTIKETVFENRFMHVHEMSRMGARIRLEGNNTTAIIEGVDSLQGAQVMANDLRASVSLVIAGLVADGTTVVDRIYHIDRGYEQVEEKLNNLGANIQRVASQ</sequence>
<feature type="binding site" evidence="13">
    <location>
        <position position="329"/>
    </location>
    <ligand>
        <name>UDP-N-acetyl-alpha-D-glucosamine</name>
        <dbReference type="ChEBI" id="CHEBI:57705"/>
    </ligand>
</feature>
<keyword evidence="6 13" id="KW-0133">Cell shape</keyword>
<evidence type="ECO:0000256" key="8">
    <source>
        <dbReference type="ARBA" id="ARBA00023306"/>
    </source>
</evidence>
<dbReference type="InterPro" id="IPR005750">
    <property type="entry name" value="UDP_GlcNAc_COvinyl_MurA"/>
</dbReference>
<dbReference type="GO" id="GO:0019277">
    <property type="term" value="P:UDP-N-acetylgalactosamine biosynthetic process"/>
    <property type="evidence" value="ECO:0007669"/>
    <property type="project" value="InterPro"/>
</dbReference>
<evidence type="ECO:0000256" key="11">
    <source>
        <dbReference type="ARBA" id="ARBA00038367"/>
    </source>
</evidence>
<dbReference type="GO" id="GO:0008760">
    <property type="term" value="F:UDP-N-acetylglucosamine 1-carboxyvinyltransferase activity"/>
    <property type="evidence" value="ECO:0007669"/>
    <property type="project" value="UniProtKB-UniRule"/>
</dbReference>
<keyword evidence="8 13" id="KW-0131">Cell cycle</keyword>
<dbReference type="InterPro" id="IPR001986">
    <property type="entry name" value="Enolpyruvate_Tfrase_dom"/>
</dbReference>
<dbReference type="Proteomes" id="UP000316199">
    <property type="component" value="Unassembled WGS sequence"/>
</dbReference>
<keyword evidence="10 13" id="KW-0670">Pyruvate</keyword>
<dbReference type="CDD" id="cd01555">
    <property type="entry name" value="UdpNAET"/>
    <property type="match status" value="1"/>
</dbReference>
<evidence type="ECO:0000256" key="12">
    <source>
        <dbReference type="ARBA" id="ARBA00047527"/>
    </source>
</evidence>
<evidence type="ECO:0000256" key="1">
    <source>
        <dbReference type="ARBA" id="ARBA00004496"/>
    </source>
</evidence>
<feature type="binding site" evidence="13">
    <location>
        <begin position="22"/>
        <end position="23"/>
    </location>
    <ligand>
        <name>phosphoenolpyruvate</name>
        <dbReference type="ChEBI" id="CHEBI:58702"/>
    </ligand>
</feature>
<dbReference type="AlphaFoldDB" id="A0A520S4W7"/>
<proteinExistence type="inferred from homology"/>
<protein>
    <recommendedName>
        <fullName evidence="13">UDP-N-acetylglucosamine 1-carboxyvinyltransferase</fullName>
        <ecNumber evidence="13">2.5.1.7</ecNumber>
    </recommendedName>
    <alternativeName>
        <fullName evidence="13">Enoylpyruvate transferase</fullName>
    </alternativeName>
    <alternativeName>
        <fullName evidence="13">UDP-N-acetylglucosamine enolpyruvyl transferase</fullName>
        <shortName evidence="13">EPT</shortName>
    </alternativeName>
</protein>
<dbReference type="NCBIfam" id="NF006873">
    <property type="entry name" value="PRK09369.1"/>
    <property type="match status" value="1"/>
</dbReference>
<dbReference type="GO" id="GO:0008360">
    <property type="term" value="P:regulation of cell shape"/>
    <property type="evidence" value="ECO:0007669"/>
    <property type="project" value="UniProtKB-KW"/>
</dbReference>
<keyword evidence="4 13" id="KW-0132">Cell division</keyword>
<dbReference type="UniPathway" id="UPA00219"/>
<feature type="binding site" evidence="13">
    <location>
        <position position="93"/>
    </location>
    <ligand>
        <name>UDP-N-acetyl-alpha-D-glucosamine</name>
        <dbReference type="ChEBI" id="CHEBI:57705"/>
    </ligand>
</feature>
<keyword evidence="3 13" id="KW-0963">Cytoplasm</keyword>
<keyword evidence="9 13" id="KW-0961">Cell wall biogenesis/degradation</keyword>
<evidence type="ECO:0000256" key="10">
    <source>
        <dbReference type="ARBA" id="ARBA00023317"/>
    </source>
</evidence>
<feature type="active site" description="Proton donor" evidence="13">
    <location>
        <position position="117"/>
    </location>
</feature>
<evidence type="ECO:0000313" key="16">
    <source>
        <dbReference type="Proteomes" id="UP000316199"/>
    </source>
</evidence>
<dbReference type="SUPFAM" id="SSF55205">
    <property type="entry name" value="EPT/RTPC-like"/>
    <property type="match status" value="1"/>
</dbReference>
<evidence type="ECO:0000256" key="2">
    <source>
        <dbReference type="ARBA" id="ARBA00004752"/>
    </source>
</evidence>
<evidence type="ECO:0000259" key="14">
    <source>
        <dbReference type="Pfam" id="PF00275"/>
    </source>
</evidence>
<dbReference type="Pfam" id="PF00275">
    <property type="entry name" value="EPSP_synthase"/>
    <property type="match status" value="1"/>
</dbReference>
<dbReference type="NCBIfam" id="TIGR01072">
    <property type="entry name" value="murA"/>
    <property type="match status" value="1"/>
</dbReference>
<feature type="domain" description="Enolpyruvate transferase" evidence="14">
    <location>
        <begin position="7"/>
        <end position="410"/>
    </location>
</feature>
<dbReference type="EC" id="2.5.1.7" evidence="13"/>
<comment type="subcellular location">
    <subcellularLocation>
        <location evidence="1 13">Cytoplasm</location>
    </subcellularLocation>
</comment>
<keyword evidence="5 13" id="KW-0808">Transferase</keyword>
<dbReference type="InterPro" id="IPR050068">
    <property type="entry name" value="MurA_subfamily"/>
</dbReference>
<gene>
    <name evidence="13 15" type="primary">murA</name>
    <name evidence="15" type="ORF">EVA68_01370</name>
</gene>